<dbReference type="AlphaFoldDB" id="A0A665XCB4"/>
<dbReference type="Ensembl" id="ENSENLT00000055340.1">
    <property type="protein sequence ID" value="ENSENLP00000054058.1"/>
    <property type="gene ID" value="ENSENLG00000022526.1"/>
</dbReference>
<dbReference type="InParanoid" id="A0A665XCB4"/>
<protein>
    <submittedName>
        <fullName evidence="1">Uncharacterized protein</fullName>
    </submittedName>
</protein>
<sequence>MFCSSGSKHKQIIVFNKILTSGGGSMIVWSGISLSGKTRLAIFGGNLKAKRYQDEILEDLANFSWVQCTYSALLLIPQMCVPYKCGTI</sequence>
<evidence type="ECO:0000313" key="1">
    <source>
        <dbReference type="Ensembl" id="ENSENLP00000054058.1"/>
    </source>
</evidence>
<proteinExistence type="predicted"/>
<reference evidence="1" key="1">
    <citation type="submission" date="2021-04" db="EMBL/GenBank/DDBJ databases">
        <authorList>
            <consortium name="Wellcome Sanger Institute Data Sharing"/>
        </authorList>
    </citation>
    <scope>NUCLEOTIDE SEQUENCE [LARGE SCALE GENOMIC DNA]</scope>
</reference>
<dbReference type="Proteomes" id="UP000472264">
    <property type="component" value="Chromosome 14"/>
</dbReference>
<reference evidence="1" key="3">
    <citation type="submission" date="2025-09" db="UniProtKB">
        <authorList>
            <consortium name="Ensembl"/>
        </authorList>
    </citation>
    <scope>IDENTIFICATION</scope>
</reference>
<accession>A0A665XCB4</accession>
<name>A0A665XCB4_ECHNA</name>
<keyword evidence="2" id="KW-1185">Reference proteome</keyword>
<organism evidence="1 2">
    <name type="scientific">Echeneis naucrates</name>
    <name type="common">Live sharksucker</name>
    <dbReference type="NCBI Taxonomy" id="173247"/>
    <lineage>
        <taxon>Eukaryota</taxon>
        <taxon>Metazoa</taxon>
        <taxon>Chordata</taxon>
        <taxon>Craniata</taxon>
        <taxon>Vertebrata</taxon>
        <taxon>Euteleostomi</taxon>
        <taxon>Actinopterygii</taxon>
        <taxon>Neopterygii</taxon>
        <taxon>Teleostei</taxon>
        <taxon>Neoteleostei</taxon>
        <taxon>Acanthomorphata</taxon>
        <taxon>Carangaria</taxon>
        <taxon>Carangiformes</taxon>
        <taxon>Echeneidae</taxon>
        <taxon>Echeneis</taxon>
    </lineage>
</organism>
<evidence type="ECO:0000313" key="2">
    <source>
        <dbReference type="Proteomes" id="UP000472264"/>
    </source>
</evidence>
<reference evidence="1" key="2">
    <citation type="submission" date="2025-08" db="UniProtKB">
        <authorList>
            <consortium name="Ensembl"/>
        </authorList>
    </citation>
    <scope>IDENTIFICATION</scope>
</reference>